<dbReference type="SUPFAM" id="SSF51445">
    <property type="entry name" value="(Trans)glycosidases"/>
    <property type="match status" value="1"/>
</dbReference>
<reference evidence="5" key="1">
    <citation type="submission" date="2022-10" db="EMBL/GenBank/DDBJ databases">
        <authorList>
            <person name="Yue Y."/>
        </authorList>
    </citation>
    <scope>NUCLEOTIDE SEQUENCE</scope>
    <source>
        <strain evidence="5">Z654</strain>
    </source>
</reference>
<evidence type="ECO:0000259" key="2">
    <source>
        <dbReference type="Pfam" id="PF13547"/>
    </source>
</evidence>
<dbReference type="InterPro" id="IPR056490">
    <property type="entry name" value="Rcc01698_C"/>
</dbReference>
<accession>A0AAE3LQ44</accession>
<feature type="domain" description="Tip attachment protein J" evidence="3">
    <location>
        <begin position="801"/>
        <end position="962"/>
    </location>
</feature>
<feature type="domain" description="Rcc01698-like C-terminal" evidence="4">
    <location>
        <begin position="1055"/>
        <end position="1155"/>
    </location>
</feature>
<dbReference type="GO" id="GO:0016787">
    <property type="term" value="F:hydrolase activity"/>
    <property type="evidence" value="ECO:0007669"/>
    <property type="project" value="UniProtKB-KW"/>
</dbReference>
<dbReference type="RefSeq" id="WP_263952917.1">
    <property type="nucleotide sequence ID" value="NZ_JAOYFC010000001.1"/>
</dbReference>
<dbReference type="Gene3D" id="3.20.20.80">
    <property type="entry name" value="Glycosidases"/>
    <property type="match status" value="1"/>
</dbReference>
<evidence type="ECO:0000313" key="6">
    <source>
        <dbReference type="Proteomes" id="UP001208041"/>
    </source>
</evidence>
<dbReference type="InterPro" id="IPR017853">
    <property type="entry name" value="GH"/>
</dbReference>
<evidence type="ECO:0000259" key="3">
    <source>
        <dbReference type="Pfam" id="PF13550"/>
    </source>
</evidence>
<keyword evidence="5" id="KW-0378">Hydrolase</keyword>
<feature type="region of interest" description="Disordered" evidence="1">
    <location>
        <begin position="665"/>
        <end position="685"/>
    </location>
</feature>
<gene>
    <name evidence="5" type="ORF">OH136_05960</name>
</gene>
<comment type="caution">
    <text evidence="5">The sequence shown here is derived from an EMBL/GenBank/DDBJ whole genome shotgun (WGS) entry which is preliminary data.</text>
</comment>
<dbReference type="Pfam" id="PF23666">
    <property type="entry name" value="Rcc01698_C"/>
    <property type="match status" value="1"/>
</dbReference>
<dbReference type="InterPro" id="IPR032876">
    <property type="entry name" value="J_dom"/>
</dbReference>
<evidence type="ECO:0000313" key="5">
    <source>
        <dbReference type="EMBL" id="MCV6824097.1"/>
    </source>
</evidence>
<evidence type="ECO:0000256" key="1">
    <source>
        <dbReference type="SAM" id="MobiDB-lite"/>
    </source>
</evidence>
<organism evidence="5 6">
    <name type="scientific">Halocynthiibacter halioticoli</name>
    <dbReference type="NCBI Taxonomy" id="2986804"/>
    <lineage>
        <taxon>Bacteria</taxon>
        <taxon>Pseudomonadati</taxon>
        <taxon>Pseudomonadota</taxon>
        <taxon>Alphaproteobacteria</taxon>
        <taxon>Rhodobacterales</taxon>
        <taxon>Paracoccaceae</taxon>
        <taxon>Halocynthiibacter</taxon>
    </lineage>
</organism>
<dbReference type="CDD" id="cd19607">
    <property type="entry name" value="GTA_TIM-barrel-like"/>
    <property type="match status" value="1"/>
</dbReference>
<dbReference type="EMBL" id="JAOYFC010000001">
    <property type="protein sequence ID" value="MCV6824097.1"/>
    <property type="molecule type" value="Genomic_DNA"/>
</dbReference>
<dbReference type="Pfam" id="PF13547">
    <property type="entry name" value="GTA_TIM"/>
    <property type="match status" value="1"/>
</dbReference>
<dbReference type="Proteomes" id="UP001208041">
    <property type="component" value="Unassembled WGS sequence"/>
</dbReference>
<protein>
    <submittedName>
        <fullName evidence="5">Glycoside hydrolase/phage tail family protein</fullName>
    </submittedName>
</protein>
<sequence length="1308" mass="141826">MATVVLAAVGYSVGASLGGAAFGISSAIIGRAVGATVGRMIDQRLLGGGSQAVETGRVDRFRLTGASEGAPIPQIYGRMRTAGQVIWASEFSERKKKSGGGGGKGGPKEPEVTSYSYSVSAAVALCEGEISGIGRVWADGVEIARDDLNMRVYSGSQDQMPDPKIEAVEGQGNTPAYRGIAYVVFENLQLAQFGNRFPQFNFEVLRPAQVDLETAEADPVTAVEGVALIPGTGEYALATTPVHYSSGLGKNRSANVNTPSGKTDFATSMEALRDEMPKVKSVSLVVSWFGDDLRMNKCEIQPKVEQKILDGTTMPWRVSGVTRSGARKVPKEDGRSIYGGTPTDASVVEAISEMNDGGQDVVFYPFILMDQESGNGKIDPYTGAADQPKLPWRGRITLSVAPGQSGSPDQTASATSEVDAFFGTAQVDDFTINGTNVNYTGPSEWSYRRFILHYAHLCKAAGGVAAFCIGSEMRGLTQVRDASNGFPAVEKLRQLAADVRAVLGPQCKLSYAADWSEYFGYHPQDGSGDVYFHLDALWADANIDFIGIDNYMPLSDWRDGADHQDAGWGSIHNLEYLMANIEGGEGYDWYYHSKAAERAQIRTPIEDGAHGEDWVWRYKDIRGWWQNRHHNRIGGERQAQATAWVPESKPVWFTEIGCAAVDKGTNQPNKFLDPKSSESSLPKYSDGTRDDLIQMQYLRALYAYWRDPANNPVSAETGVPMIDMSRAHVWAWDARPFPYFPNNGNLWSDGGNYARGHWLNGRTVARSLASVVGEICERSGVTDYDTSALYGFVRGYQVADVTTARSALQPLMLAYGFEAIERDGMLVFKTRDGIADVEILPEQMADLPDQDAVLQRMRAPTAETAGRIRLAFVESDGDFEVRAAEAIHPDEVTFSVSQSELPLALTKAEASTIVERWLAESRVARDAVRFALPMSELELGAGDVVALPDGEDFANYRIDNVEQSGAQIIDAVRVENAVYTASDAIEEPTPPRSFTPPVPVFAQFLDLPLLTGDEAPHAPHLAVTAEPWPGSVAVYSSAESDDAGYRLNTLVSQQSVIGQTETPMVAALAGVPDNGVALRVKLATGELSSATSDAVLNGANLAAIGDGNSENWELFQFTEARLVAEDTYELSGRLRGQFGSDAIMPEVWPVGSLFVLLDGTAEQISLATNARGLARNYRIGPATRGYDDPSYEHKVEAFQGIGLRPYAPVHLKAQDDAGDLTLSWIRRARVEADQWSGFDIPLGEDSESYVVRVLEGEALLREATVSTPSFTYTAAMQASDGGVPDAFEVAQISQRFGAGPFRRKMIND</sequence>
<feature type="domain" description="GTA TIM-barrel-like" evidence="2">
    <location>
        <begin position="445"/>
        <end position="741"/>
    </location>
</feature>
<dbReference type="InterPro" id="IPR025195">
    <property type="entry name" value="GTA_TIM_dom"/>
</dbReference>
<name>A0AAE3LQ44_9RHOB</name>
<evidence type="ECO:0000259" key="4">
    <source>
        <dbReference type="Pfam" id="PF23666"/>
    </source>
</evidence>
<proteinExistence type="predicted"/>
<keyword evidence="6" id="KW-1185">Reference proteome</keyword>
<dbReference type="Pfam" id="PF13550">
    <property type="entry name" value="Phage-tail_3"/>
    <property type="match status" value="1"/>
</dbReference>